<evidence type="ECO:0000313" key="2">
    <source>
        <dbReference type="EMBL" id="RFU62256.1"/>
    </source>
</evidence>
<accession>A0A372L9M2</accession>
<dbReference type="EMBL" id="QVTE01000078">
    <property type="protein sequence ID" value="RFU62256.1"/>
    <property type="molecule type" value="Genomic_DNA"/>
</dbReference>
<protein>
    <recommendedName>
        <fullName evidence="1">Rhamnogalacturonase A/B/Epimerase-like pectate lyase domain-containing protein</fullName>
    </recommendedName>
</protein>
<dbReference type="OrthoDB" id="6502305at2"/>
<dbReference type="RefSeq" id="WP_117328598.1">
    <property type="nucleotide sequence ID" value="NZ_QVTE01000078.1"/>
</dbReference>
<evidence type="ECO:0000259" key="1">
    <source>
        <dbReference type="Pfam" id="PF12708"/>
    </source>
</evidence>
<comment type="caution">
    <text evidence="2">The sequence shown here is derived from an EMBL/GenBank/DDBJ whole genome shotgun (WGS) entry which is preliminary data.</text>
</comment>
<dbReference type="Pfam" id="PF12708">
    <property type="entry name" value="Pect-lyase_RHGA_epim"/>
    <property type="match status" value="1"/>
</dbReference>
<dbReference type="SUPFAM" id="SSF51126">
    <property type="entry name" value="Pectin lyase-like"/>
    <property type="match status" value="2"/>
</dbReference>
<dbReference type="SMART" id="SM00710">
    <property type="entry name" value="PbH1"/>
    <property type="match status" value="6"/>
</dbReference>
<dbReference type="Gene3D" id="2.160.20.10">
    <property type="entry name" value="Single-stranded right-handed beta-helix, Pectin lyase-like"/>
    <property type="match status" value="1"/>
</dbReference>
<name>A0A372L9M2_9BACI</name>
<sequence>MGIKKIVYLLASLALLCLLILKTCMPEGDNKQQDKNVHEKNFTHQDKRILNVKQFGAAGDGETDDTRAIKEALSNAKNKKVYLPAGTYLISDPLVVKDNTEIYGSDSIIKAKSEGPAMLKILGQNIKIHNLIVDGNHLVLRGLRVMNGTKNVTIHSATFKSFAQPTTKSLSNFTPIAIRIEGGVHNVMMDNLVIKDVFANNVSSEVGWHHKVARGILISPTLAKQPESHNITIKNSTIADIGPKDDGDGIVVQGLKKKVGLKILNNSFHNTHKRAIKIQSPGVLIKDNKIYNSFKLDNFYDTYDEEHYYDMWSAISVYEDHVKIQDNFIGGRGRYSAAVDIAGGSNIDISDNFIANGGKSTYSRSDLIRINTGFYGARKFKTISIKNNHLMNGRYGVHIVAKVSRLKISGNTFSNLKNRTNSPAFRNQFISLPLAYNYLH</sequence>
<dbReference type="InterPro" id="IPR012334">
    <property type="entry name" value="Pectin_lyas_fold"/>
</dbReference>
<dbReference type="AlphaFoldDB" id="A0A372L9M2"/>
<feature type="domain" description="Rhamnogalacturonase A/B/Epimerase-like pectate lyase" evidence="1">
    <location>
        <begin position="50"/>
        <end position="293"/>
    </location>
</feature>
<proteinExistence type="predicted"/>
<keyword evidence="3" id="KW-1185">Reference proteome</keyword>
<organism evidence="2 3">
    <name type="scientific">Peribacillus saganii</name>
    <dbReference type="NCBI Taxonomy" id="2303992"/>
    <lineage>
        <taxon>Bacteria</taxon>
        <taxon>Bacillati</taxon>
        <taxon>Bacillota</taxon>
        <taxon>Bacilli</taxon>
        <taxon>Bacillales</taxon>
        <taxon>Bacillaceae</taxon>
        <taxon>Peribacillus</taxon>
    </lineage>
</organism>
<dbReference type="InterPro" id="IPR024535">
    <property type="entry name" value="RHGA/B-epi-like_pectate_lyase"/>
</dbReference>
<dbReference type="Proteomes" id="UP000264541">
    <property type="component" value="Unassembled WGS sequence"/>
</dbReference>
<evidence type="ECO:0000313" key="3">
    <source>
        <dbReference type="Proteomes" id="UP000264541"/>
    </source>
</evidence>
<gene>
    <name evidence="2" type="ORF">D0469_20680</name>
</gene>
<dbReference type="InterPro" id="IPR006626">
    <property type="entry name" value="PbH1"/>
</dbReference>
<reference evidence="2 3" key="1">
    <citation type="submission" date="2018-08" db="EMBL/GenBank/DDBJ databases">
        <title>Bacillus chawlae sp. nov., Bacillus glennii sp. nov., and Bacillus saganii sp. nov. Isolated from the Vehicle Assembly Building at Kennedy Space Center where the Viking Spacecraft were Assembled.</title>
        <authorList>
            <person name="Seuylemezian A."/>
            <person name="Vaishampayan P."/>
        </authorList>
    </citation>
    <scope>NUCLEOTIDE SEQUENCE [LARGE SCALE GENOMIC DNA]</scope>
    <source>
        <strain evidence="2 3">V47-23a</strain>
    </source>
</reference>
<dbReference type="InterPro" id="IPR011050">
    <property type="entry name" value="Pectin_lyase_fold/virulence"/>
</dbReference>